<dbReference type="EMBL" id="BARV01024390">
    <property type="protein sequence ID" value="GAI46226.1"/>
    <property type="molecule type" value="Genomic_DNA"/>
</dbReference>
<protein>
    <recommendedName>
        <fullName evidence="2">Fibronectin type-III domain-containing protein</fullName>
    </recommendedName>
</protein>
<dbReference type="Gene3D" id="2.60.40.10">
    <property type="entry name" value="Immunoglobulins"/>
    <property type="match status" value="3"/>
</dbReference>
<name>X1PUM3_9ZZZZ</name>
<dbReference type="SUPFAM" id="SSF49265">
    <property type="entry name" value="Fibronectin type III"/>
    <property type="match status" value="1"/>
</dbReference>
<feature type="non-terminal residue" evidence="1">
    <location>
        <position position="1"/>
    </location>
</feature>
<organism evidence="1">
    <name type="scientific">marine sediment metagenome</name>
    <dbReference type="NCBI Taxonomy" id="412755"/>
    <lineage>
        <taxon>unclassified sequences</taxon>
        <taxon>metagenomes</taxon>
        <taxon>ecological metagenomes</taxon>
    </lineage>
</organism>
<sequence length="267" mass="29961">TPTPTLNWTFMGDPEGDSISYTIDYSTSLNFDLTLTTTVTNIPLNNHKPTHNLQENATYYWRVWAIDSPAGQKTISSSTGTFRVNAVSEQPDKFSLFFTSGSIDNFNITFFWQDAVDPDPGDYIASYTLFYSTDQNFSIKQTSSGPKFPFSATPGNLINHSTYYWYVHAYDNTGKYSCSKSTWSLVIDVEYMQPINFDLSAPKNNSIVYTSTPTFSWGSAPTPTGDPVSYKLYLGDDGIVFPTIISDISITTYTYSIAFSLLENKKY</sequence>
<proteinExistence type="predicted"/>
<dbReference type="InterPro" id="IPR013783">
    <property type="entry name" value="Ig-like_fold"/>
</dbReference>
<dbReference type="InterPro" id="IPR036116">
    <property type="entry name" value="FN3_sf"/>
</dbReference>
<dbReference type="AlphaFoldDB" id="X1PUM3"/>
<gene>
    <name evidence="1" type="ORF">S06H3_39826</name>
</gene>
<accession>X1PUM3</accession>
<evidence type="ECO:0008006" key="2">
    <source>
        <dbReference type="Google" id="ProtNLM"/>
    </source>
</evidence>
<reference evidence="1" key="1">
    <citation type="journal article" date="2014" name="Front. Microbiol.">
        <title>High frequency of phylogenetically diverse reductive dehalogenase-homologous genes in deep subseafloor sedimentary metagenomes.</title>
        <authorList>
            <person name="Kawai M."/>
            <person name="Futagami T."/>
            <person name="Toyoda A."/>
            <person name="Takaki Y."/>
            <person name="Nishi S."/>
            <person name="Hori S."/>
            <person name="Arai W."/>
            <person name="Tsubouchi T."/>
            <person name="Morono Y."/>
            <person name="Uchiyama I."/>
            <person name="Ito T."/>
            <person name="Fujiyama A."/>
            <person name="Inagaki F."/>
            <person name="Takami H."/>
        </authorList>
    </citation>
    <scope>NUCLEOTIDE SEQUENCE</scope>
    <source>
        <strain evidence="1">Expedition CK06-06</strain>
    </source>
</reference>
<comment type="caution">
    <text evidence="1">The sequence shown here is derived from an EMBL/GenBank/DDBJ whole genome shotgun (WGS) entry which is preliminary data.</text>
</comment>
<feature type="non-terminal residue" evidence="1">
    <location>
        <position position="267"/>
    </location>
</feature>
<evidence type="ECO:0000313" key="1">
    <source>
        <dbReference type="EMBL" id="GAI46226.1"/>
    </source>
</evidence>